<dbReference type="RefSeq" id="WP_189770631.1">
    <property type="nucleotide sequence ID" value="NZ_BNCK01000005.1"/>
</dbReference>
<evidence type="ECO:0000313" key="1">
    <source>
        <dbReference type="EMBL" id="GHF94128.1"/>
    </source>
</evidence>
<dbReference type="InterPro" id="IPR029032">
    <property type="entry name" value="AhpD-like"/>
</dbReference>
<reference evidence="1" key="2">
    <citation type="submission" date="2020-09" db="EMBL/GenBank/DDBJ databases">
        <authorList>
            <person name="Sun Q."/>
            <person name="Kim S."/>
        </authorList>
    </citation>
    <scope>NUCLEOTIDE SEQUENCE</scope>
    <source>
        <strain evidence="1">KCTC 42731</strain>
    </source>
</reference>
<comment type="caution">
    <text evidence="1">The sequence shown here is derived from an EMBL/GenBank/DDBJ whole genome shotgun (WGS) entry which is preliminary data.</text>
</comment>
<keyword evidence="2" id="KW-1185">Reference proteome</keyword>
<proteinExistence type="predicted"/>
<reference evidence="1" key="1">
    <citation type="journal article" date="2014" name="Int. J. Syst. Evol. Microbiol.">
        <title>Complete genome sequence of Corynebacterium casei LMG S-19264T (=DSM 44701T), isolated from a smear-ripened cheese.</title>
        <authorList>
            <consortium name="US DOE Joint Genome Institute (JGI-PGF)"/>
            <person name="Walter F."/>
            <person name="Albersmeier A."/>
            <person name="Kalinowski J."/>
            <person name="Ruckert C."/>
        </authorList>
    </citation>
    <scope>NUCLEOTIDE SEQUENCE</scope>
    <source>
        <strain evidence="1">KCTC 42731</strain>
    </source>
</reference>
<dbReference type="Proteomes" id="UP000623842">
    <property type="component" value="Unassembled WGS sequence"/>
</dbReference>
<protein>
    <submittedName>
        <fullName evidence="1">Uncharacterized protein</fullName>
    </submittedName>
</protein>
<dbReference type="EMBL" id="BNCK01000005">
    <property type="protein sequence ID" value="GHF94128.1"/>
    <property type="molecule type" value="Genomic_DNA"/>
</dbReference>
<dbReference type="SUPFAM" id="SSF69118">
    <property type="entry name" value="AhpD-like"/>
    <property type="match status" value="1"/>
</dbReference>
<dbReference type="AlphaFoldDB" id="A0A919EM64"/>
<sequence>MIKYLFNKMLTSMSKRYDYDVRYQQDILNNDLGAFLKFMGFQMMATHASQVPITPLFAARIRAIIAEDCGPCAQLVVNMALEAKIAPEIVGAIVNKQLVNLPDDVALVVTFTDHVLTHNVEADDLRSQIIELWGEKGLVTLGFAISSYRVYPTFKYAMGYGKACQKLQISESPFALNQISAKVQG</sequence>
<name>A0A919EM64_9GAMM</name>
<evidence type="ECO:0000313" key="2">
    <source>
        <dbReference type="Proteomes" id="UP000623842"/>
    </source>
</evidence>
<organism evidence="1 2">
    <name type="scientific">Thalassotalea marina</name>
    <dbReference type="NCBI Taxonomy" id="1673741"/>
    <lineage>
        <taxon>Bacteria</taxon>
        <taxon>Pseudomonadati</taxon>
        <taxon>Pseudomonadota</taxon>
        <taxon>Gammaproteobacteria</taxon>
        <taxon>Alteromonadales</taxon>
        <taxon>Colwelliaceae</taxon>
        <taxon>Thalassotalea</taxon>
    </lineage>
</organism>
<gene>
    <name evidence="1" type="ORF">GCM10017161_22960</name>
</gene>
<accession>A0A919EM64</accession>